<evidence type="ECO:0000256" key="4">
    <source>
        <dbReference type="ARBA" id="ARBA00022989"/>
    </source>
</evidence>
<keyword evidence="9" id="KW-0807">Transducer</keyword>
<dbReference type="InterPro" id="IPR000276">
    <property type="entry name" value="GPCR_Rhodpsn"/>
</dbReference>
<feature type="transmembrane region" description="Helical" evidence="10">
    <location>
        <begin position="90"/>
        <end position="111"/>
    </location>
</feature>
<gene>
    <name evidence="12" type="ORF">PEVE_00010085</name>
</gene>
<sequence length="327" mass="36510">MAAIIHLTSAVCLSALSVTTVTSNLLLLVAIWKDPLKCFTAPTTSFIVVISLADLLTALTTEPFFAVYYFVVYFQGIEAVTSVLDKLFAAGSIISTVAISYSFLIVLALSWSQYVAMKCPYSFKRIVTKRNSLIVILLSLIYLMCFTSLQFTGMDKVLFFKLSLAINTTFLSVNLMVILLLLNLEFRRHLRRGRSFEVPAGSPSSAPNSGSKRKSRRENLQQQFTAVAMYLAAILLLSAVPHVITAQVFLYSSNLSPPAIQNFQIALQISDLLLFLKVCLDTFVYAWRLPTYRRTIKMLFFRRDICGILCLDDNQTGNSTSSELSHI</sequence>
<feature type="transmembrane region" description="Helical" evidence="10">
    <location>
        <begin position="41"/>
        <end position="59"/>
    </location>
</feature>
<evidence type="ECO:0000256" key="2">
    <source>
        <dbReference type="ARBA" id="ARBA00022475"/>
    </source>
</evidence>
<dbReference type="PRINTS" id="PR00237">
    <property type="entry name" value="GPCRRHODOPSN"/>
</dbReference>
<evidence type="ECO:0000313" key="12">
    <source>
        <dbReference type="EMBL" id="CAH3175315.1"/>
    </source>
</evidence>
<evidence type="ECO:0000256" key="5">
    <source>
        <dbReference type="ARBA" id="ARBA00023040"/>
    </source>
</evidence>
<dbReference type="Proteomes" id="UP001159427">
    <property type="component" value="Unassembled WGS sequence"/>
</dbReference>
<accession>A0ABN8R8J8</accession>
<evidence type="ECO:0000256" key="7">
    <source>
        <dbReference type="ARBA" id="ARBA00023170"/>
    </source>
</evidence>
<keyword evidence="13" id="KW-1185">Reference proteome</keyword>
<keyword evidence="3 10" id="KW-0812">Transmembrane</keyword>
<feature type="transmembrane region" description="Helical" evidence="10">
    <location>
        <begin position="132"/>
        <end position="152"/>
    </location>
</feature>
<comment type="caution">
    <text evidence="12">The sequence shown here is derived from an EMBL/GenBank/DDBJ whole genome shotgun (WGS) entry which is preliminary data.</text>
</comment>
<feature type="transmembrane region" description="Helical" evidence="10">
    <location>
        <begin position="224"/>
        <end position="245"/>
    </location>
</feature>
<keyword evidence="2" id="KW-1003">Cell membrane</keyword>
<evidence type="ECO:0000256" key="10">
    <source>
        <dbReference type="SAM" id="Phobius"/>
    </source>
</evidence>
<keyword evidence="8" id="KW-0325">Glycoprotein</keyword>
<proteinExistence type="predicted"/>
<comment type="subcellular location">
    <subcellularLocation>
        <location evidence="1">Cell membrane</location>
        <topology evidence="1">Multi-pass membrane protein</topology>
    </subcellularLocation>
</comment>
<keyword evidence="4 10" id="KW-1133">Transmembrane helix</keyword>
<dbReference type="PANTHER" id="PTHR24246:SF27">
    <property type="entry name" value="ADENOSINE RECEPTOR, ISOFORM A"/>
    <property type="match status" value="1"/>
</dbReference>
<evidence type="ECO:0000256" key="8">
    <source>
        <dbReference type="ARBA" id="ARBA00023180"/>
    </source>
</evidence>
<dbReference type="CDD" id="cd00637">
    <property type="entry name" value="7tm_classA_rhodopsin-like"/>
    <property type="match status" value="1"/>
</dbReference>
<feature type="transmembrane region" description="Helical" evidence="10">
    <location>
        <begin position="164"/>
        <end position="184"/>
    </location>
</feature>
<evidence type="ECO:0000259" key="11">
    <source>
        <dbReference type="PROSITE" id="PS50262"/>
    </source>
</evidence>
<dbReference type="Gene3D" id="1.20.1070.10">
    <property type="entry name" value="Rhodopsin 7-helix transmembrane proteins"/>
    <property type="match status" value="1"/>
</dbReference>
<dbReference type="InterPro" id="IPR017452">
    <property type="entry name" value="GPCR_Rhodpsn_7TM"/>
</dbReference>
<dbReference type="PANTHER" id="PTHR24246">
    <property type="entry name" value="OLFACTORY RECEPTOR AND ADENOSINE RECEPTOR"/>
    <property type="match status" value="1"/>
</dbReference>
<organism evidence="12 13">
    <name type="scientific">Porites evermanni</name>
    <dbReference type="NCBI Taxonomy" id="104178"/>
    <lineage>
        <taxon>Eukaryota</taxon>
        <taxon>Metazoa</taxon>
        <taxon>Cnidaria</taxon>
        <taxon>Anthozoa</taxon>
        <taxon>Hexacorallia</taxon>
        <taxon>Scleractinia</taxon>
        <taxon>Fungiina</taxon>
        <taxon>Poritidae</taxon>
        <taxon>Porites</taxon>
    </lineage>
</organism>
<evidence type="ECO:0000313" key="13">
    <source>
        <dbReference type="Proteomes" id="UP001159427"/>
    </source>
</evidence>
<keyword evidence="6 10" id="KW-0472">Membrane</keyword>
<dbReference type="EMBL" id="CALNXI010001702">
    <property type="protein sequence ID" value="CAH3175315.1"/>
    <property type="molecule type" value="Genomic_DNA"/>
</dbReference>
<protein>
    <recommendedName>
        <fullName evidence="11">G-protein coupled receptors family 1 profile domain-containing protein</fullName>
    </recommendedName>
</protein>
<evidence type="ECO:0000256" key="6">
    <source>
        <dbReference type="ARBA" id="ARBA00023136"/>
    </source>
</evidence>
<evidence type="ECO:0000256" key="1">
    <source>
        <dbReference type="ARBA" id="ARBA00004651"/>
    </source>
</evidence>
<reference evidence="12 13" key="1">
    <citation type="submission" date="2022-05" db="EMBL/GenBank/DDBJ databases">
        <authorList>
            <consortium name="Genoscope - CEA"/>
            <person name="William W."/>
        </authorList>
    </citation>
    <scope>NUCLEOTIDE SEQUENCE [LARGE SCALE GENOMIC DNA]</scope>
</reference>
<dbReference type="SUPFAM" id="SSF81321">
    <property type="entry name" value="Family A G protein-coupled receptor-like"/>
    <property type="match status" value="1"/>
</dbReference>
<evidence type="ECO:0000256" key="3">
    <source>
        <dbReference type="ARBA" id="ARBA00022692"/>
    </source>
</evidence>
<feature type="transmembrane region" description="Helical" evidence="10">
    <location>
        <begin position="265"/>
        <end position="287"/>
    </location>
</feature>
<name>A0ABN8R8J8_9CNID</name>
<feature type="domain" description="G-protein coupled receptors family 1 profile" evidence="11">
    <location>
        <begin position="23"/>
        <end position="285"/>
    </location>
</feature>
<dbReference type="PROSITE" id="PS50262">
    <property type="entry name" value="G_PROTEIN_RECEP_F1_2"/>
    <property type="match status" value="1"/>
</dbReference>
<evidence type="ECO:0000256" key="9">
    <source>
        <dbReference type="ARBA" id="ARBA00023224"/>
    </source>
</evidence>
<keyword evidence="7" id="KW-0675">Receptor</keyword>
<keyword evidence="5" id="KW-0297">G-protein coupled receptor</keyword>